<keyword evidence="2" id="KW-1185">Reference proteome</keyword>
<gene>
    <name evidence="1" type="ORF">FUA22_16200</name>
</gene>
<name>A0A5C7GEE1_9FLAO</name>
<dbReference type="OrthoDB" id="9794572at2"/>
<dbReference type="SUPFAM" id="SSF75005">
    <property type="entry name" value="Arabinanase/levansucrase/invertase"/>
    <property type="match status" value="1"/>
</dbReference>
<dbReference type="PROSITE" id="PS51257">
    <property type="entry name" value="PROKAR_LIPOPROTEIN"/>
    <property type="match status" value="1"/>
</dbReference>
<dbReference type="AlphaFoldDB" id="A0A5C7GEE1"/>
<dbReference type="InterPro" id="IPR023296">
    <property type="entry name" value="Glyco_hydro_beta-prop_sf"/>
</dbReference>
<proteinExistence type="predicted"/>
<protein>
    <recommendedName>
        <fullName evidence="3">Family 43 glycosylhydrolase</fullName>
    </recommendedName>
</protein>
<dbReference type="Proteomes" id="UP000321080">
    <property type="component" value="Unassembled WGS sequence"/>
</dbReference>
<evidence type="ECO:0008006" key="3">
    <source>
        <dbReference type="Google" id="ProtNLM"/>
    </source>
</evidence>
<organism evidence="1 2">
    <name type="scientific">Seonamhaeicola maritimus</name>
    <dbReference type="NCBI Taxonomy" id="2591822"/>
    <lineage>
        <taxon>Bacteria</taxon>
        <taxon>Pseudomonadati</taxon>
        <taxon>Bacteroidota</taxon>
        <taxon>Flavobacteriia</taxon>
        <taxon>Flavobacteriales</taxon>
        <taxon>Flavobacteriaceae</taxon>
    </lineage>
</organism>
<reference evidence="1 2" key="1">
    <citation type="submission" date="2019-08" db="EMBL/GenBank/DDBJ databases">
        <title>Seonamhaeicola sediminis sp. nov., isolated from marine sediment.</title>
        <authorList>
            <person name="Cao W.R."/>
        </authorList>
    </citation>
    <scope>NUCLEOTIDE SEQUENCE [LARGE SCALE GENOMIC DNA]</scope>
    <source>
        <strain evidence="1 2">1505</strain>
    </source>
</reference>
<dbReference type="EMBL" id="VRKQ01000018">
    <property type="protein sequence ID" value="TXG35289.1"/>
    <property type="molecule type" value="Genomic_DNA"/>
</dbReference>
<evidence type="ECO:0000313" key="1">
    <source>
        <dbReference type="EMBL" id="TXG35289.1"/>
    </source>
</evidence>
<dbReference type="CDD" id="cd08994">
    <property type="entry name" value="GH43_62_32_68_117_130-like"/>
    <property type="match status" value="1"/>
</dbReference>
<sequence length="351" mass="40194">MRLFKTAIVSLYLLIVVSCKQKTSDVNYYNLPKLSSDLKIDYTNSNPLLEALKPVPETAVFEMKGYSLWDPSVIQVDDTFHLFCSRWKEADGWDAWKKSHVIRATSKSLFGPYKFEEVVIKPEDHPWATAGIHNPKIIKIGNKFLLYHLGIPKWHTGFLFSDSIEGAWEALSESLIKTNNPSIWVHEDGRVYALGKFKPAKKDTKDGRWDAYMRAFKAPNIMGPYDVVGDNKNRLPNDFELEDPTVWYSNNQYNVICTDWEAKVTGIDKSVLLYTSKNGIDYSLYSQIPLWHRNEPTPMEGGKTLLLDKIERPQVYLNKQNELVALLVSATKKSNSDQGIIIVRPVEKFTP</sequence>
<dbReference type="RefSeq" id="WP_147769632.1">
    <property type="nucleotide sequence ID" value="NZ_VRKQ01000018.1"/>
</dbReference>
<evidence type="ECO:0000313" key="2">
    <source>
        <dbReference type="Proteomes" id="UP000321080"/>
    </source>
</evidence>
<accession>A0A5C7GEE1</accession>
<dbReference type="Gene3D" id="2.115.10.20">
    <property type="entry name" value="Glycosyl hydrolase domain, family 43"/>
    <property type="match status" value="1"/>
</dbReference>
<comment type="caution">
    <text evidence="1">The sequence shown here is derived from an EMBL/GenBank/DDBJ whole genome shotgun (WGS) entry which is preliminary data.</text>
</comment>